<feature type="transmembrane region" description="Helical" evidence="2">
    <location>
        <begin position="6"/>
        <end position="22"/>
    </location>
</feature>
<feature type="transmembrane region" description="Helical" evidence="2">
    <location>
        <begin position="68"/>
        <end position="91"/>
    </location>
</feature>
<dbReference type="AlphaFoldDB" id="A0A3S1DWJ6"/>
<feature type="transmembrane region" description="Helical" evidence="2">
    <location>
        <begin position="127"/>
        <end position="145"/>
    </location>
</feature>
<dbReference type="OrthoDB" id="5508079at2"/>
<comment type="caution">
    <text evidence="4">The sequence shown here is derived from an EMBL/GenBank/DDBJ whole genome shotgun (WGS) entry which is preliminary data.</text>
</comment>
<accession>A0A3S1DWJ6</accession>
<dbReference type="PANTHER" id="PTHR30487:SF0">
    <property type="entry name" value="PREPILIN LEADER PEPTIDASE_N-METHYLTRANSFERASE-RELATED"/>
    <property type="match status" value="1"/>
</dbReference>
<dbReference type="GO" id="GO:0005886">
    <property type="term" value="C:plasma membrane"/>
    <property type="evidence" value="ECO:0007669"/>
    <property type="project" value="TreeGrafter"/>
</dbReference>
<dbReference type="GO" id="GO:0004190">
    <property type="term" value="F:aspartic-type endopeptidase activity"/>
    <property type="evidence" value="ECO:0007669"/>
    <property type="project" value="InterPro"/>
</dbReference>
<proteinExistence type="inferred from homology"/>
<feature type="transmembrane region" description="Helical" evidence="2">
    <location>
        <begin position="29"/>
        <end position="48"/>
    </location>
</feature>
<reference evidence="4 5" key="1">
    <citation type="submission" date="2018-12" db="EMBL/GenBank/DDBJ databases">
        <authorList>
            <person name="Sun L."/>
            <person name="Chen Z."/>
        </authorList>
    </citation>
    <scope>NUCLEOTIDE SEQUENCE [LARGE SCALE GENOMIC DNA]</scope>
    <source>
        <strain evidence="4 5">DSM 15890</strain>
    </source>
</reference>
<evidence type="ECO:0000259" key="3">
    <source>
        <dbReference type="Pfam" id="PF01478"/>
    </source>
</evidence>
<organism evidence="4 5">
    <name type="scientific">Paenibacillus anaericanus</name>
    <dbReference type="NCBI Taxonomy" id="170367"/>
    <lineage>
        <taxon>Bacteria</taxon>
        <taxon>Bacillati</taxon>
        <taxon>Bacillota</taxon>
        <taxon>Bacilli</taxon>
        <taxon>Bacillales</taxon>
        <taxon>Paenibacillaceae</taxon>
        <taxon>Paenibacillus</taxon>
    </lineage>
</organism>
<gene>
    <name evidence="4" type="ORF">EJP82_10180</name>
</gene>
<dbReference type="Gene3D" id="1.20.120.1220">
    <property type="match status" value="1"/>
</dbReference>
<evidence type="ECO:0000256" key="2">
    <source>
        <dbReference type="SAM" id="Phobius"/>
    </source>
</evidence>
<comment type="similarity">
    <text evidence="1">Belongs to the peptidase A24 family.</text>
</comment>
<evidence type="ECO:0000313" key="5">
    <source>
        <dbReference type="Proteomes" id="UP000279446"/>
    </source>
</evidence>
<keyword evidence="2" id="KW-1133">Transmembrane helix</keyword>
<dbReference type="GO" id="GO:0006465">
    <property type="term" value="P:signal peptide processing"/>
    <property type="evidence" value="ECO:0007669"/>
    <property type="project" value="TreeGrafter"/>
</dbReference>
<dbReference type="EMBL" id="RZNY01000007">
    <property type="protein sequence ID" value="RUT46798.1"/>
    <property type="molecule type" value="Genomic_DNA"/>
</dbReference>
<dbReference type="Pfam" id="PF01478">
    <property type="entry name" value="Peptidase_A24"/>
    <property type="match status" value="1"/>
</dbReference>
<feature type="domain" description="Prepilin type IV endopeptidase peptidase" evidence="3">
    <location>
        <begin position="1"/>
        <end position="87"/>
    </location>
</feature>
<keyword evidence="5" id="KW-1185">Reference proteome</keyword>
<keyword evidence="2" id="KW-0472">Membrane</keyword>
<keyword evidence="2" id="KW-0812">Transmembrane</keyword>
<dbReference type="Proteomes" id="UP000279446">
    <property type="component" value="Unassembled WGS sequence"/>
</dbReference>
<evidence type="ECO:0000256" key="1">
    <source>
        <dbReference type="ARBA" id="ARBA00005801"/>
    </source>
</evidence>
<sequence length="146" mass="15552">MKIPNVITVSGMILGILVHTLLEGSAGTVFALKGFGVGFGLMMILYWVGAVGGGDVKLFGGVGAWCGMSLTLSTMMYSIFAAGCIGLIILIWRREMFTRVRGVLNSVLGAVILKSLLPIQANAKGHLQFPFMLAVLPGAVMAFYYF</sequence>
<dbReference type="InterPro" id="IPR050882">
    <property type="entry name" value="Prepilin_peptidase/N-MTase"/>
</dbReference>
<name>A0A3S1DWJ6_9BACL</name>
<dbReference type="PANTHER" id="PTHR30487">
    <property type="entry name" value="TYPE 4 PREPILIN-LIKE PROTEINS LEADER PEPTIDE-PROCESSING ENZYME"/>
    <property type="match status" value="1"/>
</dbReference>
<feature type="transmembrane region" description="Helical" evidence="2">
    <location>
        <begin position="103"/>
        <end position="121"/>
    </location>
</feature>
<dbReference type="InterPro" id="IPR000045">
    <property type="entry name" value="Prepilin_IV_endopep_pep"/>
</dbReference>
<evidence type="ECO:0000313" key="4">
    <source>
        <dbReference type="EMBL" id="RUT46798.1"/>
    </source>
</evidence>
<protein>
    <submittedName>
        <fullName evidence="4">Prepilin peptidase</fullName>
    </submittedName>
</protein>